<gene>
    <name evidence="2" type="primary">20206918</name>
    <name evidence="1" type="ORF">HELRODRAFT_178712</name>
</gene>
<evidence type="ECO:0000313" key="1">
    <source>
        <dbReference type="EMBL" id="ESN96912.1"/>
    </source>
</evidence>
<dbReference type="AlphaFoldDB" id="T1FDL9"/>
<evidence type="ECO:0000313" key="2">
    <source>
        <dbReference type="EnsemblMetazoa" id="HelroP178712"/>
    </source>
</evidence>
<dbReference type="EnsemblMetazoa" id="HelroT178712">
    <property type="protein sequence ID" value="HelroP178712"/>
    <property type="gene ID" value="HelroG178712"/>
</dbReference>
<dbReference type="EMBL" id="KB097487">
    <property type="protein sequence ID" value="ESN96912.1"/>
    <property type="molecule type" value="Genomic_DNA"/>
</dbReference>
<dbReference type="Proteomes" id="UP000015101">
    <property type="component" value="Unassembled WGS sequence"/>
</dbReference>
<accession>T1FDL9</accession>
<reference evidence="1 3" key="2">
    <citation type="journal article" date="2013" name="Nature">
        <title>Insights into bilaterian evolution from three spiralian genomes.</title>
        <authorList>
            <person name="Simakov O."/>
            <person name="Marletaz F."/>
            <person name="Cho S.J."/>
            <person name="Edsinger-Gonzales E."/>
            <person name="Havlak P."/>
            <person name="Hellsten U."/>
            <person name="Kuo D.H."/>
            <person name="Larsson T."/>
            <person name="Lv J."/>
            <person name="Arendt D."/>
            <person name="Savage R."/>
            <person name="Osoegawa K."/>
            <person name="de Jong P."/>
            <person name="Grimwood J."/>
            <person name="Chapman J.A."/>
            <person name="Shapiro H."/>
            <person name="Aerts A."/>
            <person name="Otillar R.P."/>
            <person name="Terry A.Y."/>
            <person name="Boore J.L."/>
            <person name="Grigoriev I.V."/>
            <person name="Lindberg D.R."/>
            <person name="Seaver E.C."/>
            <person name="Weisblat D.A."/>
            <person name="Putnam N.H."/>
            <person name="Rokhsar D.S."/>
        </authorList>
    </citation>
    <scope>NUCLEOTIDE SEQUENCE</scope>
</reference>
<keyword evidence="3" id="KW-1185">Reference proteome</keyword>
<sequence length="112" mass="13303">MSLVVWQLINTKTYAKLVGVESYKHNKRFYEKSGDRSVETLKKWGQLTWIGEDRLQCTKQDIKRTSAFKRKFVKHKKHKTIQNMQIPIAIQMGETKAVEEIQMKLNNNKYDK</sequence>
<protein>
    <submittedName>
        <fullName evidence="1 2">Uncharacterized protein</fullName>
    </submittedName>
</protein>
<reference evidence="2" key="3">
    <citation type="submission" date="2015-06" db="UniProtKB">
        <authorList>
            <consortium name="EnsemblMetazoa"/>
        </authorList>
    </citation>
    <scope>IDENTIFICATION</scope>
</reference>
<dbReference type="GeneID" id="20206918"/>
<name>T1FDL9_HELRO</name>
<reference evidence="3" key="1">
    <citation type="submission" date="2012-12" db="EMBL/GenBank/DDBJ databases">
        <authorList>
            <person name="Hellsten U."/>
            <person name="Grimwood J."/>
            <person name="Chapman J.A."/>
            <person name="Shapiro H."/>
            <person name="Aerts A."/>
            <person name="Otillar R.P."/>
            <person name="Terry A.Y."/>
            <person name="Boore J.L."/>
            <person name="Simakov O."/>
            <person name="Marletaz F."/>
            <person name="Cho S.-J."/>
            <person name="Edsinger-Gonzales E."/>
            <person name="Havlak P."/>
            <person name="Kuo D.-H."/>
            <person name="Larsson T."/>
            <person name="Lv J."/>
            <person name="Arendt D."/>
            <person name="Savage R."/>
            <person name="Osoegawa K."/>
            <person name="de Jong P."/>
            <person name="Lindberg D.R."/>
            <person name="Seaver E.C."/>
            <person name="Weisblat D.A."/>
            <person name="Putnam N.H."/>
            <person name="Grigoriev I.V."/>
            <person name="Rokhsar D.S."/>
        </authorList>
    </citation>
    <scope>NUCLEOTIDE SEQUENCE</scope>
</reference>
<dbReference type="HOGENOM" id="CLU_2148539_0_0_1"/>
<evidence type="ECO:0000313" key="3">
    <source>
        <dbReference type="Proteomes" id="UP000015101"/>
    </source>
</evidence>
<dbReference type="InParanoid" id="T1FDL9"/>
<proteinExistence type="predicted"/>
<organism evidence="2 3">
    <name type="scientific">Helobdella robusta</name>
    <name type="common">Californian leech</name>
    <dbReference type="NCBI Taxonomy" id="6412"/>
    <lineage>
        <taxon>Eukaryota</taxon>
        <taxon>Metazoa</taxon>
        <taxon>Spiralia</taxon>
        <taxon>Lophotrochozoa</taxon>
        <taxon>Annelida</taxon>
        <taxon>Clitellata</taxon>
        <taxon>Hirudinea</taxon>
        <taxon>Rhynchobdellida</taxon>
        <taxon>Glossiphoniidae</taxon>
        <taxon>Helobdella</taxon>
    </lineage>
</organism>
<dbReference type="KEGG" id="hro:HELRODRAFT_178712"/>
<dbReference type="CTD" id="20206918"/>
<dbReference type="EMBL" id="AMQM01006535">
    <property type="status" value="NOT_ANNOTATED_CDS"/>
    <property type="molecule type" value="Genomic_DNA"/>
</dbReference>
<dbReference type="RefSeq" id="XP_009025042.1">
    <property type="nucleotide sequence ID" value="XM_009026794.1"/>
</dbReference>